<accession>A0A849HBF5</accession>
<dbReference type="PANTHER" id="PTHR33744">
    <property type="entry name" value="CARBOHYDRATE DIACID REGULATOR"/>
    <property type="match status" value="1"/>
</dbReference>
<dbReference type="Proteomes" id="UP000588586">
    <property type="component" value="Unassembled WGS sequence"/>
</dbReference>
<feature type="domain" description="Purine catabolism PurC-like" evidence="1">
    <location>
        <begin position="6"/>
        <end position="125"/>
    </location>
</feature>
<protein>
    <submittedName>
        <fullName evidence="3">PucR family transcriptional regulator</fullName>
    </submittedName>
</protein>
<keyword evidence="4" id="KW-1185">Reference proteome</keyword>
<dbReference type="AlphaFoldDB" id="A0A849HBF5"/>
<dbReference type="InterPro" id="IPR012914">
    <property type="entry name" value="PucR_dom"/>
</dbReference>
<dbReference type="Gene3D" id="1.10.10.2840">
    <property type="entry name" value="PucR C-terminal helix-turn-helix domain"/>
    <property type="match status" value="1"/>
</dbReference>
<reference evidence="3 4" key="1">
    <citation type="submission" date="2020-04" db="EMBL/GenBank/DDBJ databases">
        <title>Knoellia sp. isolate from air conditioner.</title>
        <authorList>
            <person name="Chea S."/>
            <person name="Kim D.-U."/>
        </authorList>
    </citation>
    <scope>NUCLEOTIDE SEQUENCE [LARGE SCALE GENOMIC DNA]</scope>
    <source>
        <strain evidence="3 4">DB2414S</strain>
    </source>
</reference>
<dbReference type="Pfam" id="PF07905">
    <property type="entry name" value="PucR"/>
    <property type="match status" value="1"/>
</dbReference>
<dbReference type="RefSeq" id="WP_171244337.1">
    <property type="nucleotide sequence ID" value="NZ_JABEPQ010000003.1"/>
</dbReference>
<gene>
    <name evidence="3" type="ORF">HJG52_14515</name>
</gene>
<evidence type="ECO:0000259" key="2">
    <source>
        <dbReference type="Pfam" id="PF13556"/>
    </source>
</evidence>
<evidence type="ECO:0000259" key="1">
    <source>
        <dbReference type="Pfam" id="PF07905"/>
    </source>
</evidence>
<sequence>MLLADLVRDPALHLDVVVPATTDDVRIVAAHVSELVRPQEWLQGGELLMTIGLLLEVTEDECDAYVRSVRDGGAAALALGLGHGLPHQEAPEPLVAAARRHGIPLLTVPDEVPFIAVTKAVFRALAAQEQAAMQHAVDLLRDLTRAATGTDPLTAMTRTWERGTGTTVFVLDRAGRSLDTTGSPPPSGIADLLAAVEQKGLHGSARDVTDRARVDVQPLGVDRLRGFVVVQTPVGDGAVGAEADPVAVAALVSLLSAELERRHLAGDAGRRARSALVGRALDAAPGAPVWGHLRDAGLRGESVRALVVDVTDLPEAAELAGDLALVASAGLVRHHGGELVVLADEGTDLAAVARRFAAGRPCGIGRPMPLDRLRDTVGQARAAMLVSRSTGEPVEHHDDPLDTLLATVSAPEAVRAYADTVLAPLERADADGTLLATLAAWLDAGSVDATASRLDVHRHTVRNRLQRIADLTGAQLDSAEGRLHLHLAVRLRGDLRDGRLGQS</sequence>
<organism evidence="3 4">
    <name type="scientific">Knoellia koreensis</name>
    <dbReference type="NCBI Taxonomy" id="2730921"/>
    <lineage>
        <taxon>Bacteria</taxon>
        <taxon>Bacillati</taxon>
        <taxon>Actinomycetota</taxon>
        <taxon>Actinomycetes</taxon>
        <taxon>Micrococcales</taxon>
        <taxon>Intrasporangiaceae</taxon>
        <taxon>Knoellia</taxon>
    </lineage>
</organism>
<dbReference type="InterPro" id="IPR042070">
    <property type="entry name" value="PucR_C-HTH_sf"/>
</dbReference>
<dbReference type="InterPro" id="IPR025736">
    <property type="entry name" value="PucR_C-HTH_dom"/>
</dbReference>
<name>A0A849HBF5_9MICO</name>
<evidence type="ECO:0000313" key="4">
    <source>
        <dbReference type="Proteomes" id="UP000588586"/>
    </source>
</evidence>
<dbReference type="Pfam" id="PF13556">
    <property type="entry name" value="HTH_30"/>
    <property type="match status" value="1"/>
</dbReference>
<dbReference type="PANTHER" id="PTHR33744:SF7">
    <property type="entry name" value="PUCR FAMILY TRANSCRIPTIONAL REGULATOR"/>
    <property type="match status" value="1"/>
</dbReference>
<comment type="caution">
    <text evidence="3">The sequence shown here is derived from an EMBL/GenBank/DDBJ whole genome shotgun (WGS) entry which is preliminary data.</text>
</comment>
<evidence type="ECO:0000313" key="3">
    <source>
        <dbReference type="EMBL" id="NNM47210.1"/>
    </source>
</evidence>
<dbReference type="EMBL" id="JABEPQ010000003">
    <property type="protein sequence ID" value="NNM47210.1"/>
    <property type="molecule type" value="Genomic_DNA"/>
</dbReference>
<dbReference type="InterPro" id="IPR051448">
    <property type="entry name" value="CdaR-like_regulators"/>
</dbReference>
<proteinExistence type="predicted"/>
<feature type="domain" description="PucR C-terminal helix-turn-helix" evidence="2">
    <location>
        <begin position="434"/>
        <end position="491"/>
    </location>
</feature>